<protein>
    <recommendedName>
        <fullName evidence="7">Shikimate kinase</fullName>
        <shortName evidence="7">SK</shortName>
        <ecNumber evidence="7">2.7.1.71</ecNumber>
    </recommendedName>
</protein>
<dbReference type="CDD" id="cd00464">
    <property type="entry name" value="SK"/>
    <property type="match status" value="1"/>
</dbReference>
<keyword evidence="7" id="KW-0460">Magnesium</keyword>
<keyword evidence="3 7" id="KW-0547">Nucleotide-binding</keyword>
<keyword evidence="6 7" id="KW-0057">Aromatic amino acid biosynthesis</keyword>
<keyword evidence="7" id="KW-0963">Cytoplasm</keyword>
<proteinExistence type="inferred from homology"/>
<comment type="caution">
    <text evidence="8">The sequence shown here is derived from an EMBL/GenBank/DDBJ whole genome shotgun (WGS) entry which is preliminary data.</text>
</comment>
<keyword evidence="5 7" id="KW-0067">ATP-binding</keyword>
<keyword evidence="4 7" id="KW-0418">Kinase</keyword>
<dbReference type="SUPFAM" id="SSF52540">
    <property type="entry name" value="P-loop containing nucleoside triphosphate hydrolases"/>
    <property type="match status" value="1"/>
</dbReference>
<keyword evidence="7" id="KW-0479">Metal-binding</keyword>
<dbReference type="Pfam" id="PF01202">
    <property type="entry name" value="SKI"/>
    <property type="match status" value="1"/>
</dbReference>
<evidence type="ECO:0000256" key="7">
    <source>
        <dbReference type="HAMAP-Rule" id="MF_00109"/>
    </source>
</evidence>
<dbReference type="PRINTS" id="PR01100">
    <property type="entry name" value="SHIKIMTKNASE"/>
</dbReference>
<dbReference type="PANTHER" id="PTHR21087:SF16">
    <property type="entry name" value="SHIKIMATE KINASE 1, CHLOROPLASTIC"/>
    <property type="match status" value="1"/>
</dbReference>
<comment type="function">
    <text evidence="7">Catalyzes the specific phosphorylation of the 3-hydroxyl group of shikimic acid using ATP as a cosubstrate.</text>
</comment>
<dbReference type="InterPro" id="IPR031322">
    <property type="entry name" value="Shikimate/glucono_kinase"/>
</dbReference>
<name>A0ABW9QN61_9ACTN</name>
<evidence type="ECO:0000256" key="4">
    <source>
        <dbReference type="ARBA" id="ARBA00022777"/>
    </source>
</evidence>
<feature type="binding site" evidence="7">
    <location>
        <position position="72"/>
    </location>
    <ligand>
        <name>substrate</name>
    </ligand>
</feature>
<evidence type="ECO:0000256" key="5">
    <source>
        <dbReference type="ARBA" id="ARBA00022840"/>
    </source>
</evidence>
<dbReference type="InterPro" id="IPR000623">
    <property type="entry name" value="Shikimate_kinase/TSH1"/>
</dbReference>
<comment type="cofactor">
    <cofactor evidence="7">
        <name>Mg(2+)</name>
        <dbReference type="ChEBI" id="CHEBI:18420"/>
    </cofactor>
    <text evidence="7">Binds 1 Mg(2+) ion per subunit.</text>
</comment>
<comment type="subcellular location">
    <subcellularLocation>
        <location evidence="7">Cytoplasm</location>
    </subcellularLocation>
</comment>
<comment type="pathway">
    <text evidence="7">Metabolic intermediate biosynthesis; chorismate biosynthesis; chorismate from D-erythrose 4-phosphate and phosphoenolpyruvate: step 5/7.</text>
</comment>
<dbReference type="InterPro" id="IPR027417">
    <property type="entry name" value="P-loop_NTPase"/>
</dbReference>
<evidence type="ECO:0000256" key="3">
    <source>
        <dbReference type="ARBA" id="ARBA00022741"/>
    </source>
</evidence>
<evidence type="ECO:0000313" key="9">
    <source>
        <dbReference type="Proteomes" id="UP000437736"/>
    </source>
</evidence>
<comment type="catalytic activity">
    <reaction evidence="7">
        <text>shikimate + ATP = 3-phosphoshikimate + ADP + H(+)</text>
        <dbReference type="Rhea" id="RHEA:13121"/>
        <dbReference type="ChEBI" id="CHEBI:15378"/>
        <dbReference type="ChEBI" id="CHEBI:30616"/>
        <dbReference type="ChEBI" id="CHEBI:36208"/>
        <dbReference type="ChEBI" id="CHEBI:145989"/>
        <dbReference type="ChEBI" id="CHEBI:456216"/>
        <dbReference type="EC" id="2.7.1.71"/>
    </reaction>
</comment>
<gene>
    <name evidence="7" type="primary">aroK</name>
    <name evidence="8" type="ORF">GHK86_00345</name>
</gene>
<feature type="binding site" evidence="7">
    <location>
        <position position="128"/>
    </location>
    <ligand>
        <name>substrate</name>
    </ligand>
</feature>
<evidence type="ECO:0000256" key="6">
    <source>
        <dbReference type="ARBA" id="ARBA00023141"/>
    </source>
</evidence>
<evidence type="ECO:0000256" key="1">
    <source>
        <dbReference type="ARBA" id="ARBA00022605"/>
    </source>
</evidence>
<dbReference type="EC" id="2.7.1.71" evidence="7"/>
<reference evidence="8 9" key="1">
    <citation type="submission" date="2019-11" db="EMBL/GenBank/DDBJ databases">
        <title>Acidiferrimicrobium australis gen. nov., sp. nov., an acidophilic and obligately heterotrophic, member of the Actinobacteria that catalyses dissimilatory oxido- reduction of iron isolated from metal-rich acidic water in Chile.</title>
        <authorList>
            <person name="Gonzalez D."/>
            <person name="Huber K."/>
            <person name="Hedrich S."/>
            <person name="Rojas-Villalobos C."/>
            <person name="Quatrini R."/>
            <person name="Dinamarca M.A."/>
            <person name="Schwarz A."/>
            <person name="Canales C."/>
            <person name="Nancucheo I."/>
        </authorList>
    </citation>
    <scope>NUCLEOTIDE SEQUENCE [LARGE SCALE GENOMIC DNA]</scope>
    <source>
        <strain evidence="8 9">USS-CCA1</strain>
    </source>
</reference>
<keyword evidence="9" id="KW-1185">Reference proteome</keyword>
<feature type="binding site" evidence="7">
    <location>
        <position position="110"/>
    </location>
    <ligand>
        <name>ATP</name>
        <dbReference type="ChEBI" id="CHEBI:30616"/>
    </ligand>
</feature>
<dbReference type="Gene3D" id="3.40.50.300">
    <property type="entry name" value="P-loop containing nucleotide triphosphate hydrolases"/>
    <property type="match status" value="1"/>
</dbReference>
<dbReference type="PANTHER" id="PTHR21087">
    <property type="entry name" value="SHIKIMATE KINASE"/>
    <property type="match status" value="1"/>
</dbReference>
<keyword evidence="1 7" id="KW-0028">Amino-acid biosynthesis</keyword>
<keyword evidence="2 7" id="KW-0808">Transferase</keyword>
<comment type="subunit">
    <text evidence="7">Monomer.</text>
</comment>
<dbReference type="GO" id="GO:0016301">
    <property type="term" value="F:kinase activity"/>
    <property type="evidence" value="ECO:0007669"/>
    <property type="project" value="UniProtKB-KW"/>
</dbReference>
<accession>A0ABW9QN61</accession>
<evidence type="ECO:0000256" key="2">
    <source>
        <dbReference type="ARBA" id="ARBA00022679"/>
    </source>
</evidence>
<comment type="caution">
    <text evidence="7">Lacks conserved residue(s) required for the propagation of feature annotation.</text>
</comment>
<feature type="binding site" evidence="7">
    <location>
        <begin position="3"/>
        <end position="8"/>
    </location>
    <ligand>
        <name>ATP</name>
        <dbReference type="ChEBI" id="CHEBI:30616"/>
    </ligand>
</feature>
<feature type="binding site" evidence="7">
    <location>
        <position position="49"/>
    </location>
    <ligand>
        <name>substrate</name>
    </ligand>
</feature>
<sequence>MMGAGKSTTGSLLAQRLGAAYLDSDAEILRRTGRTVPEIWHQDGEPAFRAEEARVLADALHRHGPTVVGVAGGAVLDPVNRELIRRAGTVVWLRARPETLARRVGAGEGRPLLEGDPAANIARLDAERRPVYAELAGVVVDVDELSPPEVVDRIVTAAGLATGG</sequence>
<comment type="similarity">
    <text evidence="7">Belongs to the shikimate kinase family.</text>
</comment>
<feature type="binding site" evidence="7">
    <location>
        <position position="7"/>
    </location>
    <ligand>
        <name>Mg(2+)</name>
        <dbReference type="ChEBI" id="CHEBI:18420"/>
    </ligand>
</feature>
<evidence type="ECO:0000313" key="8">
    <source>
        <dbReference type="EMBL" id="MST31180.1"/>
    </source>
</evidence>
<dbReference type="EMBL" id="WJHE01000015">
    <property type="protein sequence ID" value="MST31180.1"/>
    <property type="molecule type" value="Genomic_DNA"/>
</dbReference>
<dbReference type="Proteomes" id="UP000437736">
    <property type="component" value="Unassembled WGS sequence"/>
</dbReference>
<feature type="binding site" evidence="7">
    <location>
        <position position="25"/>
    </location>
    <ligand>
        <name>substrate</name>
    </ligand>
</feature>
<organism evidence="8 9">
    <name type="scientific">Acidiferrimicrobium australe</name>
    <dbReference type="NCBI Taxonomy" id="2664430"/>
    <lineage>
        <taxon>Bacteria</taxon>
        <taxon>Bacillati</taxon>
        <taxon>Actinomycetota</taxon>
        <taxon>Acidimicrobiia</taxon>
        <taxon>Acidimicrobiales</taxon>
        <taxon>Acidimicrobiaceae</taxon>
        <taxon>Acidiferrimicrobium</taxon>
    </lineage>
</organism>
<dbReference type="HAMAP" id="MF_00109">
    <property type="entry name" value="Shikimate_kinase"/>
    <property type="match status" value="1"/>
</dbReference>